<keyword evidence="3" id="KW-1185">Reference proteome</keyword>
<organism evidence="2 3">
    <name type="scientific">Kribbella deserti</name>
    <dbReference type="NCBI Taxonomy" id="1926257"/>
    <lineage>
        <taxon>Bacteria</taxon>
        <taxon>Bacillati</taxon>
        <taxon>Actinomycetota</taxon>
        <taxon>Actinomycetes</taxon>
        <taxon>Propionibacteriales</taxon>
        <taxon>Kribbellaceae</taxon>
        <taxon>Kribbella</taxon>
    </lineage>
</organism>
<sequence>MRPFLSGFTKTMVAVAAASTLSAAAVVPAGAAETAYPERSFVLGDSYIGARGTMIFYNRVVGITGRIDAYDERELGLRSCKYFKFMSSTGDIAYTPMVCGKNEPFEIHLPANVPGGATKVMAWMYHHDTDKTIVVDQDTIYR</sequence>
<accession>A0ABV6QEW9</accession>
<gene>
    <name evidence="2" type="ORF">ACFFGN_03830</name>
</gene>
<evidence type="ECO:0000313" key="3">
    <source>
        <dbReference type="Proteomes" id="UP001589890"/>
    </source>
</evidence>
<evidence type="ECO:0000313" key="2">
    <source>
        <dbReference type="EMBL" id="MFC0623176.1"/>
    </source>
</evidence>
<feature type="signal peptide" evidence="1">
    <location>
        <begin position="1"/>
        <end position="31"/>
    </location>
</feature>
<proteinExistence type="predicted"/>
<reference evidence="2 3" key="1">
    <citation type="submission" date="2024-09" db="EMBL/GenBank/DDBJ databases">
        <authorList>
            <person name="Sun Q."/>
            <person name="Mori K."/>
        </authorList>
    </citation>
    <scope>NUCLEOTIDE SEQUENCE [LARGE SCALE GENOMIC DNA]</scope>
    <source>
        <strain evidence="2 3">CGMCC 1.15906</strain>
    </source>
</reference>
<keyword evidence="1" id="KW-0732">Signal</keyword>
<dbReference type="Proteomes" id="UP001589890">
    <property type="component" value="Unassembled WGS sequence"/>
</dbReference>
<dbReference type="EMBL" id="JBHLTC010000002">
    <property type="protein sequence ID" value="MFC0623176.1"/>
    <property type="molecule type" value="Genomic_DNA"/>
</dbReference>
<name>A0ABV6QEW9_9ACTN</name>
<feature type="chain" id="PRO_5046123199" evidence="1">
    <location>
        <begin position="32"/>
        <end position="142"/>
    </location>
</feature>
<comment type="caution">
    <text evidence="2">The sequence shown here is derived from an EMBL/GenBank/DDBJ whole genome shotgun (WGS) entry which is preliminary data.</text>
</comment>
<protein>
    <submittedName>
        <fullName evidence="2">Uncharacterized protein</fullName>
    </submittedName>
</protein>
<dbReference type="RefSeq" id="WP_380043866.1">
    <property type="nucleotide sequence ID" value="NZ_JBHLTC010000002.1"/>
</dbReference>
<evidence type="ECO:0000256" key="1">
    <source>
        <dbReference type="SAM" id="SignalP"/>
    </source>
</evidence>